<reference evidence="2" key="1">
    <citation type="submission" date="2013-01" db="EMBL/GenBank/DDBJ databases">
        <title>Draft Genome Sequence of a Mulberry Tree, Morus notabilis C.K. Schneid.</title>
        <authorList>
            <person name="He N."/>
            <person name="Zhao S."/>
        </authorList>
    </citation>
    <scope>NUCLEOTIDE SEQUENCE</scope>
</reference>
<gene>
    <name evidence="1" type="ORF">L484_007044</name>
</gene>
<dbReference type="STRING" id="981085.W9RNA1"/>
<organism evidence="1 2">
    <name type="scientific">Morus notabilis</name>
    <dbReference type="NCBI Taxonomy" id="981085"/>
    <lineage>
        <taxon>Eukaryota</taxon>
        <taxon>Viridiplantae</taxon>
        <taxon>Streptophyta</taxon>
        <taxon>Embryophyta</taxon>
        <taxon>Tracheophyta</taxon>
        <taxon>Spermatophyta</taxon>
        <taxon>Magnoliopsida</taxon>
        <taxon>eudicotyledons</taxon>
        <taxon>Gunneridae</taxon>
        <taxon>Pentapetalae</taxon>
        <taxon>rosids</taxon>
        <taxon>fabids</taxon>
        <taxon>Rosales</taxon>
        <taxon>Moraceae</taxon>
        <taxon>Moreae</taxon>
        <taxon>Morus</taxon>
    </lineage>
</organism>
<evidence type="ECO:0000313" key="2">
    <source>
        <dbReference type="Proteomes" id="UP000030645"/>
    </source>
</evidence>
<dbReference type="PANTHER" id="PTHR34553:SF8">
    <property type="match status" value="1"/>
</dbReference>
<dbReference type="AlphaFoldDB" id="W9RNA1"/>
<dbReference type="eggNOG" id="ENOG502SRWD">
    <property type="taxonomic scope" value="Eukaryota"/>
</dbReference>
<dbReference type="Proteomes" id="UP000030645">
    <property type="component" value="Unassembled WGS sequence"/>
</dbReference>
<keyword evidence="2" id="KW-1185">Reference proteome</keyword>
<dbReference type="PANTHER" id="PTHR34553">
    <property type="entry name" value="OS05G0597400 PROTEIN"/>
    <property type="match status" value="1"/>
</dbReference>
<evidence type="ECO:0000313" key="1">
    <source>
        <dbReference type="EMBL" id="EXB99135.1"/>
    </source>
</evidence>
<sequence>MGSCLDHFYPLTSLQIGDTKANLSRAFLYFAPDSDKFLILVDNQSWLKSKRSRCTLMKEFVMTIYRSSVFINSRPLLRSSSFCLSSSIPETKTENLFEWFPILNMAKWREKTQFSEGNLHKALHGFIVFEVSWKDVRGIKYLNELQTDTSLALEVKSLIKWEFFSEKSNLH</sequence>
<name>W9RNA1_9ROSA</name>
<dbReference type="EMBL" id="KE345297">
    <property type="protein sequence ID" value="EXB99135.1"/>
    <property type="molecule type" value="Genomic_DNA"/>
</dbReference>
<protein>
    <submittedName>
        <fullName evidence="1">Uncharacterized protein</fullName>
    </submittedName>
</protein>
<proteinExistence type="predicted"/>
<accession>W9RNA1</accession>